<dbReference type="Proteomes" id="UP000471381">
    <property type="component" value="Unassembled WGS sequence"/>
</dbReference>
<feature type="compositionally biased region" description="Low complexity" evidence="1">
    <location>
        <begin position="220"/>
        <end position="248"/>
    </location>
</feature>
<keyword evidence="4" id="KW-1185">Reference proteome</keyword>
<sequence>MKPYPSLLLTFAVGFTLVCASFVASATQRIVVNEAKILVEDQSSRAQQKAAKQALREVFLKMSGSTESLRNPGVKAALSSPQSLLRSYRYSYEGSETYYVAEFDSTKVGEILQREMLPLWGDRRPETLIWLAVKDDNENKLIIDESLDFPIAEALRTTAQERGLPLSLPLMDLTDNVNITTYDVWGRFVEPVREASRRYSVDNIIAARVYKNDSSFIPDLPNAEPNAALNSNSNPNGNPNSNSSGEESTQFEHMSDESDNYGSNNKELVEEGGYVSNSQGEQTGDTNTYNDTTDGVSESGVKKVKPTIKPFTMDEFEAYAEQSEEGDFGLDWVFISKESVSYGSIYADSPAELGNALMDAYADYLSSQYAVVGVDKANREVLEISIANVGTIESYAAVSRYLTTLSVVESASLKAQRGTVATFSITLIGTTEDLMNTVGLEAKLRPVADAYGQPVEGFSFYWNN</sequence>
<dbReference type="Pfam" id="PF09839">
    <property type="entry name" value="DUF2066"/>
    <property type="match status" value="1"/>
</dbReference>
<comment type="caution">
    <text evidence="3">The sequence shown here is derived from an EMBL/GenBank/DDBJ whole genome shotgun (WGS) entry which is preliminary data.</text>
</comment>
<evidence type="ECO:0000256" key="1">
    <source>
        <dbReference type="SAM" id="MobiDB-lite"/>
    </source>
</evidence>
<evidence type="ECO:0000256" key="2">
    <source>
        <dbReference type="SAM" id="SignalP"/>
    </source>
</evidence>
<feature type="compositionally biased region" description="Low complexity" evidence="1">
    <location>
        <begin position="283"/>
        <end position="295"/>
    </location>
</feature>
<evidence type="ECO:0000313" key="4">
    <source>
        <dbReference type="Proteomes" id="UP000471381"/>
    </source>
</evidence>
<feature type="region of interest" description="Disordered" evidence="1">
    <location>
        <begin position="215"/>
        <end position="301"/>
    </location>
</feature>
<name>A0A6N9TEJ6_9ALTE</name>
<dbReference type="InterPro" id="IPR018642">
    <property type="entry name" value="DUF2066"/>
</dbReference>
<protein>
    <submittedName>
        <fullName evidence="3">DUF2066 domain-containing protein</fullName>
    </submittedName>
</protein>
<keyword evidence="2" id="KW-0732">Signal</keyword>
<evidence type="ECO:0000313" key="3">
    <source>
        <dbReference type="EMBL" id="NDW15713.1"/>
    </source>
</evidence>
<feature type="chain" id="PRO_5026755743" evidence="2">
    <location>
        <begin position="27"/>
        <end position="464"/>
    </location>
</feature>
<dbReference type="AlphaFoldDB" id="A0A6N9TEJ6"/>
<proteinExistence type="predicted"/>
<organism evidence="3 4">
    <name type="scientific">Alteromonas genovensis</name>
    <dbReference type="NCBI Taxonomy" id="471225"/>
    <lineage>
        <taxon>Bacteria</taxon>
        <taxon>Pseudomonadati</taxon>
        <taxon>Pseudomonadota</taxon>
        <taxon>Gammaproteobacteria</taxon>
        <taxon>Alteromonadales</taxon>
        <taxon>Alteromonadaceae</taxon>
        <taxon>Alteromonas/Salinimonas group</taxon>
        <taxon>Alteromonas</taxon>
    </lineage>
</organism>
<dbReference type="EMBL" id="JAAAWO010000005">
    <property type="protein sequence ID" value="NDW15713.1"/>
    <property type="molecule type" value="Genomic_DNA"/>
</dbReference>
<feature type="signal peptide" evidence="2">
    <location>
        <begin position="1"/>
        <end position="26"/>
    </location>
</feature>
<accession>A0A6N9TEJ6</accession>
<gene>
    <name evidence="3" type="ORF">GTQ48_09295</name>
</gene>
<reference evidence="3 4" key="1">
    <citation type="submission" date="2020-01" db="EMBL/GenBank/DDBJ databases">
        <title>Genomes of bacteria type strains.</title>
        <authorList>
            <person name="Chen J."/>
            <person name="Zhu S."/>
            <person name="Yang J."/>
        </authorList>
    </citation>
    <scope>NUCLEOTIDE SEQUENCE [LARGE SCALE GENOMIC DNA]</scope>
    <source>
        <strain evidence="3 4">LMG 24078</strain>
    </source>
</reference>